<sequence length="388" mass="42051">MRSKSPSTLNENQKTKRKSVLMIGTGGTIACEATENGLAPLRNDAFFRRIRQHPLLTSPSSTPPQPCTPMTLSQNASSYIPLADVSWSSPVYVQTLGKDTKYPKLVTPELDEEGRDVEYEILVLDTYMDSSEMTPAEWNTIASLLHENYTQYDGFVILSGTDTLAYTASILSFLFHPISKPILITGAQIPLSKPRSDGWSNILDSLFVAGVLGCRGVGIVFNHQLLSGTRTTKTSPNHFKAFTSPCILPLVNLNVKITMDPTVSTSLSSVPSTSMLPPPLIPLITAPTVLSIHIYPGFSGQLLSAQIAAVPSCRAVILSAYGGGHLPLDLGNGVLDALKQMVHKEVLVVVISQCAIPNVYPLYAQGRTLLEADRQQLFEQPIVGEMTV</sequence>
<evidence type="ECO:0000313" key="5">
    <source>
        <dbReference type="EMBL" id="WVN86076.1"/>
    </source>
</evidence>
<dbReference type="PANTHER" id="PTHR11707:SF28">
    <property type="entry name" value="60 KDA LYSOPHOSPHOLIPASE"/>
    <property type="match status" value="1"/>
</dbReference>
<dbReference type="InterPro" id="IPR036152">
    <property type="entry name" value="Asp/glu_Ase-like_sf"/>
</dbReference>
<dbReference type="AlphaFoldDB" id="A0AAJ8JPK7"/>
<dbReference type="RefSeq" id="XP_066066776.1">
    <property type="nucleotide sequence ID" value="XM_066210679.1"/>
</dbReference>
<reference evidence="5" key="2">
    <citation type="journal article" date="2022" name="Elife">
        <title>Obligate sexual reproduction of a homothallic fungus closely related to the Cryptococcus pathogenic species complex.</title>
        <authorList>
            <person name="Passer A.R."/>
            <person name="Clancey S.A."/>
            <person name="Shea T."/>
            <person name="David-Palma M."/>
            <person name="Averette A.F."/>
            <person name="Boekhout T."/>
            <person name="Porcel B.M."/>
            <person name="Nowrousian M."/>
            <person name="Cuomo C.A."/>
            <person name="Sun S."/>
            <person name="Heitman J."/>
            <person name="Coelho M.A."/>
        </authorList>
    </citation>
    <scope>NUCLEOTIDE SEQUENCE</scope>
    <source>
        <strain evidence="5">CBS 7841</strain>
    </source>
</reference>
<dbReference type="PROSITE" id="PS51257">
    <property type="entry name" value="PROKAR_LIPOPROTEIN"/>
    <property type="match status" value="1"/>
</dbReference>
<evidence type="ECO:0000259" key="4">
    <source>
        <dbReference type="Pfam" id="PF17763"/>
    </source>
</evidence>
<reference evidence="5" key="1">
    <citation type="submission" date="2016-06" db="EMBL/GenBank/DDBJ databases">
        <authorList>
            <person name="Cuomo C."/>
            <person name="Litvintseva A."/>
            <person name="Heitman J."/>
            <person name="Chen Y."/>
            <person name="Sun S."/>
            <person name="Springer D."/>
            <person name="Dromer F."/>
            <person name="Young S."/>
            <person name="Zeng Q."/>
            <person name="Chapman S."/>
            <person name="Gujja S."/>
            <person name="Saif S."/>
            <person name="Birren B."/>
        </authorList>
    </citation>
    <scope>NUCLEOTIDE SEQUENCE</scope>
    <source>
        <strain evidence="5">CBS 7841</strain>
    </source>
</reference>
<dbReference type="KEGG" id="cdep:91085448"/>
<evidence type="ECO:0000256" key="1">
    <source>
        <dbReference type="ARBA" id="ARBA00012920"/>
    </source>
</evidence>
<dbReference type="SUPFAM" id="SSF53774">
    <property type="entry name" value="Glutaminase/Asparaginase"/>
    <property type="match status" value="1"/>
</dbReference>
<feature type="domain" description="L-asparaginase N-terminal" evidence="3">
    <location>
        <begin position="20"/>
        <end position="258"/>
    </location>
</feature>
<dbReference type="SFLD" id="SFLDS00057">
    <property type="entry name" value="Glutaminase/Asparaginase"/>
    <property type="match status" value="1"/>
</dbReference>
<dbReference type="Proteomes" id="UP000094043">
    <property type="component" value="Chromosome 1"/>
</dbReference>
<reference evidence="5" key="3">
    <citation type="submission" date="2024-01" db="EMBL/GenBank/DDBJ databases">
        <authorList>
            <person name="Coelho M.A."/>
            <person name="David-Palma M."/>
            <person name="Shea T."/>
            <person name="Sun S."/>
            <person name="Cuomo C.A."/>
            <person name="Heitman J."/>
        </authorList>
    </citation>
    <scope>NUCLEOTIDE SEQUENCE</scope>
    <source>
        <strain evidence="5">CBS 7841</strain>
    </source>
</reference>
<dbReference type="PROSITE" id="PS00144">
    <property type="entry name" value="ASN_GLN_ASE_1"/>
    <property type="match status" value="1"/>
</dbReference>
<feature type="active site" evidence="2">
    <location>
        <position position="28"/>
    </location>
</feature>
<dbReference type="Gene3D" id="3.40.50.40">
    <property type="match status" value="1"/>
</dbReference>
<dbReference type="Pfam" id="PF17763">
    <property type="entry name" value="Asparaginase_C"/>
    <property type="match status" value="1"/>
</dbReference>
<dbReference type="EC" id="3.5.1.1" evidence="1"/>
<evidence type="ECO:0000313" key="6">
    <source>
        <dbReference type="Proteomes" id="UP000094043"/>
    </source>
</evidence>
<dbReference type="Gene3D" id="3.40.50.1170">
    <property type="entry name" value="L-asparaginase, N-terminal domain"/>
    <property type="match status" value="1"/>
</dbReference>
<dbReference type="InterPro" id="IPR027474">
    <property type="entry name" value="L-asparaginase_N"/>
</dbReference>
<dbReference type="GO" id="GO:0006528">
    <property type="term" value="P:asparagine metabolic process"/>
    <property type="evidence" value="ECO:0007669"/>
    <property type="project" value="UniProtKB-ARBA"/>
</dbReference>
<evidence type="ECO:0000259" key="3">
    <source>
        <dbReference type="Pfam" id="PF00710"/>
    </source>
</evidence>
<dbReference type="PIRSF" id="PIRSF001220">
    <property type="entry name" value="L-ASNase_gatD"/>
    <property type="match status" value="1"/>
</dbReference>
<dbReference type="PANTHER" id="PTHR11707">
    <property type="entry name" value="L-ASPARAGINASE"/>
    <property type="match status" value="1"/>
</dbReference>
<feature type="domain" description="Asparaginase/glutaminase C-terminal" evidence="4">
    <location>
        <begin position="289"/>
        <end position="371"/>
    </location>
</feature>
<accession>A0AAJ8JPK7</accession>
<name>A0AAJ8JPK7_9TREE</name>
<gene>
    <name evidence="5" type="ORF">L203_101234</name>
</gene>
<dbReference type="InterPro" id="IPR037152">
    <property type="entry name" value="L-asparaginase_N_sf"/>
</dbReference>
<dbReference type="GeneID" id="91085448"/>
<dbReference type="PRINTS" id="PR00139">
    <property type="entry name" value="ASNGLNASE"/>
</dbReference>
<evidence type="ECO:0000256" key="2">
    <source>
        <dbReference type="PROSITE-ProRule" id="PRU10099"/>
    </source>
</evidence>
<dbReference type="InterPro" id="IPR006034">
    <property type="entry name" value="Asparaginase/glutaminase-like"/>
</dbReference>
<dbReference type="SMART" id="SM00870">
    <property type="entry name" value="Asparaginase"/>
    <property type="match status" value="1"/>
</dbReference>
<dbReference type="PIRSF" id="PIRSF500176">
    <property type="entry name" value="L_ASNase"/>
    <property type="match status" value="1"/>
</dbReference>
<dbReference type="InterPro" id="IPR027473">
    <property type="entry name" value="L-asparaginase_C"/>
</dbReference>
<dbReference type="GO" id="GO:0004067">
    <property type="term" value="F:asparaginase activity"/>
    <property type="evidence" value="ECO:0007669"/>
    <property type="project" value="UniProtKB-UniRule"/>
</dbReference>
<dbReference type="InterPro" id="IPR040919">
    <property type="entry name" value="Asparaginase_C"/>
</dbReference>
<dbReference type="Pfam" id="PF00710">
    <property type="entry name" value="Asparaginase"/>
    <property type="match status" value="1"/>
</dbReference>
<dbReference type="InterPro" id="IPR020827">
    <property type="entry name" value="Asparaginase/glutaminase_AS1"/>
</dbReference>
<protein>
    <recommendedName>
        <fullName evidence="1">asparaginase</fullName>
        <ecNumber evidence="1">3.5.1.1</ecNumber>
    </recommendedName>
</protein>
<dbReference type="PROSITE" id="PS51732">
    <property type="entry name" value="ASN_GLN_ASE_3"/>
    <property type="match status" value="1"/>
</dbReference>
<proteinExistence type="predicted"/>
<dbReference type="EMBL" id="CP143784">
    <property type="protein sequence ID" value="WVN86076.1"/>
    <property type="molecule type" value="Genomic_DNA"/>
</dbReference>
<organism evidence="5 6">
    <name type="scientific">Cryptococcus depauperatus CBS 7841</name>
    <dbReference type="NCBI Taxonomy" id="1295531"/>
    <lineage>
        <taxon>Eukaryota</taxon>
        <taxon>Fungi</taxon>
        <taxon>Dikarya</taxon>
        <taxon>Basidiomycota</taxon>
        <taxon>Agaricomycotina</taxon>
        <taxon>Tremellomycetes</taxon>
        <taxon>Tremellales</taxon>
        <taxon>Cryptococcaceae</taxon>
        <taxon>Cryptococcus</taxon>
    </lineage>
</organism>
<keyword evidence="6" id="KW-1185">Reference proteome</keyword>